<evidence type="ECO:0000313" key="5">
    <source>
        <dbReference type="RefSeq" id="XP_056862532.1"/>
    </source>
</evidence>
<accession>A0A9W3DF52</accession>
<feature type="domain" description="GFO/IDH/MocA-like oxidoreductase" evidence="3">
    <location>
        <begin position="146"/>
        <end position="261"/>
    </location>
</feature>
<protein>
    <submittedName>
        <fullName evidence="5">Uncharacterized oxidoreductase At4g09670-like</fullName>
    </submittedName>
</protein>
<dbReference type="GeneID" id="108848835"/>
<evidence type="ECO:0000259" key="2">
    <source>
        <dbReference type="Pfam" id="PF01408"/>
    </source>
</evidence>
<evidence type="ECO:0000313" key="4">
    <source>
        <dbReference type="Proteomes" id="UP000504610"/>
    </source>
</evidence>
<dbReference type="RefSeq" id="XP_056862532.1">
    <property type="nucleotide sequence ID" value="XM_057006552.1"/>
</dbReference>
<dbReference type="SUPFAM" id="SSF55347">
    <property type="entry name" value="Glyceraldehyde-3-phosphate dehydrogenase-like, C-terminal domain"/>
    <property type="match status" value="1"/>
</dbReference>
<proteinExistence type="inferred from homology"/>
<dbReference type="InterPro" id="IPR036291">
    <property type="entry name" value="NAD(P)-bd_dom_sf"/>
</dbReference>
<dbReference type="Gene3D" id="3.40.50.720">
    <property type="entry name" value="NAD(P)-binding Rossmann-like Domain"/>
    <property type="match status" value="1"/>
</dbReference>
<dbReference type="Pfam" id="PF22725">
    <property type="entry name" value="GFO_IDH_MocA_C3"/>
    <property type="match status" value="1"/>
</dbReference>
<evidence type="ECO:0000259" key="3">
    <source>
        <dbReference type="Pfam" id="PF22725"/>
    </source>
</evidence>
<dbReference type="GO" id="GO:0000166">
    <property type="term" value="F:nucleotide binding"/>
    <property type="evidence" value="ECO:0007669"/>
    <property type="project" value="InterPro"/>
</dbReference>
<dbReference type="KEGG" id="rsz:108848835"/>
<dbReference type="AlphaFoldDB" id="A0A9W3DF52"/>
<dbReference type="PANTHER" id="PTHR46368:SF19">
    <property type="entry name" value="GFO_IDH_MOCA-LIKE OXIDOREDUCTASE N-TERMINAL DOMAIN-CONTAINING PROTEIN"/>
    <property type="match status" value="1"/>
</dbReference>
<name>A0A9W3DF52_RAPSA</name>
<dbReference type="Gene3D" id="3.30.360.10">
    <property type="entry name" value="Dihydrodipicolinate Reductase, domain 2"/>
    <property type="match status" value="1"/>
</dbReference>
<keyword evidence="4" id="KW-1185">Reference proteome</keyword>
<evidence type="ECO:0000256" key="1">
    <source>
        <dbReference type="ARBA" id="ARBA00010928"/>
    </source>
</evidence>
<dbReference type="InterPro" id="IPR000683">
    <property type="entry name" value="Gfo/Idh/MocA-like_OxRdtase_N"/>
</dbReference>
<reference evidence="4" key="1">
    <citation type="journal article" date="2019" name="Database">
        <title>The radish genome database (RadishGD): an integrated information resource for radish genomics.</title>
        <authorList>
            <person name="Yu H.J."/>
            <person name="Baek S."/>
            <person name="Lee Y.J."/>
            <person name="Cho A."/>
            <person name="Mun J.H."/>
        </authorList>
    </citation>
    <scope>NUCLEOTIDE SEQUENCE [LARGE SCALE GENOMIC DNA]</scope>
    <source>
        <strain evidence="4">cv. WK10039</strain>
    </source>
</reference>
<sequence>MATDSPIRIGVMGCAEIARKVSRAINLAPNATIAAVASRSFEKAKSFATSNGYPESTKIHGSYESILEDPEVDALYVPLPTSLHVEWAIRAAEKGKHILLEKPVALNVAEFDKIVAACEANGVQIMDGTMWVHNPRTAKLKEFLSDSDRFGQLKPYVQSCFSFAGDEDFLKNDIRVKPGLDGLGALGDAGWYAIRATLLANNFDLPNTVTAFPGAVLNEAGVILSCGASLTWEDGRTATIYCSFLANLTMEINAIGTNGTLSVHDFIIPFKETEASFTTSTKAWFNEFVTAWVNPRASTRLRRSFRKEACMVREFARLVGEIKNKGAKPDGFWPSISRKTQLVVDAVKESVDKNCEQISLSGR</sequence>
<dbReference type="Pfam" id="PF01408">
    <property type="entry name" value="GFO_IDH_MocA"/>
    <property type="match status" value="1"/>
</dbReference>
<dbReference type="InterPro" id="IPR055170">
    <property type="entry name" value="GFO_IDH_MocA-like_dom"/>
</dbReference>
<organism evidence="4 5">
    <name type="scientific">Raphanus sativus</name>
    <name type="common">Radish</name>
    <name type="synonym">Raphanus raphanistrum var. sativus</name>
    <dbReference type="NCBI Taxonomy" id="3726"/>
    <lineage>
        <taxon>Eukaryota</taxon>
        <taxon>Viridiplantae</taxon>
        <taxon>Streptophyta</taxon>
        <taxon>Embryophyta</taxon>
        <taxon>Tracheophyta</taxon>
        <taxon>Spermatophyta</taxon>
        <taxon>Magnoliopsida</taxon>
        <taxon>eudicotyledons</taxon>
        <taxon>Gunneridae</taxon>
        <taxon>Pentapetalae</taxon>
        <taxon>rosids</taxon>
        <taxon>malvids</taxon>
        <taxon>Brassicales</taxon>
        <taxon>Brassicaceae</taxon>
        <taxon>Brassiceae</taxon>
        <taxon>Raphanus</taxon>
    </lineage>
</organism>
<gene>
    <name evidence="5" type="primary">LOC108848835</name>
</gene>
<feature type="domain" description="Gfo/Idh/MocA-like oxidoreductase N-terminal" evidence="2">
    <location>
        <begin position="7"/>
        <end position="126"/>
    </location>
</feature>
<dbReference type="Proteomes" id="UP000504610">
    <property type="component" value="Chromosome 3"/>
</dbReference>
<dbReference type="PANTHER" id="PTHR46368">
    <property type="match status" value="1"/>
</dbReference>
<reference evidence="5" key="2">
    <citation type="submission" date="2025-08" db="UniProtKB">
        <authorList>
            <consortium name="RefSeq"/>
        </authorList>
    </citation>
    <scope>IDENTIFICATION</scope>
    <source>
        <tissue evidence="5">Leaf</tissue>
    </source>
</reference>
<comment type="similarity">
    <text evidence="1">Belongs to the Gfo/Idh/MocA family.</text>
</comment>
<dbReference type="OrthoDB" id="2129491at2759"/>
<dbReference type="SUPFAM" id="SSF51735">
    <property type="entry name" value="NAD(P)-binding Rossmann-fold domains"/>
    <property type="match status" value="1"/>
</dbReference>